<dbReference type="PANTHER" id="PTHR42838:SF2">
    <property type="entry name" value="NITROUS-OXIDE REDUCTASE"/>
    <property type="match status" value="1"/>
</dbReference>
<gene>
    <name evidence="5" type="ORF">UR68_C0028G0025</name>
</gene>
<dbReference type="InterPro" id="IPR051403">
    <property type="entry name" value="NosZ/Cyto_c_oxidase_sub2"/>
</dbReference>
<feature type="domain" description="Cytochrome oxidase subunit II copper A binding" evidence="4">
    <location>
        <begin position="44"/>
        <end position="135"/>
    </location>
</feature>
<keyword evidence="3" id="KW-0186">Copper</keyword>
<keyword evidence="2" id="KW-0479">Metal-binding</keyword>
<evidence type="ECO:0000256" key="2">
    <source>
        <dbReference type="ARBA" id="ARBA00022723"/>
    </source>
</evidence>
<dbReference type="PANTHER" id="PTHR42838">
    <property type="entry name" value="CYTOCHROME C OXIDASE SUBUNIT II"/>
    <property type="match status" value="1"/>
</dbReference>
<dbReference type="PROSITE" id="PS50857">
    <property type="entry name" value="COX2_CUA"/>
    <property type="match status" value="1"/>
</dbReference>
<dbReference type="GO" id="GO:0004129">
    <property type="term" value="F:cytochrome-c oxidase activity"/>
    <property type="evidence" value="ECO:0007669"/>
    <property type="project" value="InterPro"/>
</dbReference>
<dbReference type="InterPro" id="IPR008972">
    <property type="entry name" value="Cupredoxin"/>
</dbReference>
<dbReference type="GO" id="GO:0030313">
    <property type="term" value="C:cell envelope"/>
    <property type="evidence" value="ECO:0007669"/>
    <property type="project" value="UniProtKB-SubCell"/>
</dbReference>
<name>A0A0G0BQP2_9BACT</name>
<dbReference type="GO" id="GO:0005507">
    <property type="term" value="F:copper ion binding"/>
    <property type="evidence" value="ECO:0007669"/>
    <property type="project" value="InterPro"/>
</dbReference>
<dbReference type="SUPFAM" id="SSF49503">
    <property type="entry name" value="Cupredoxins"/>
    <property type="match status" value="1"/>
</dbReference>
<dbReference type="InterPro" id="IPR002429">
    <property type="entry name" value="CcO_II-like_C"/>
</dbReference>
<dbReference type="Proteomes" id="UP000034457">
    <property type="component" value="Unassembled WGS sequence"/>
</dbReference>
<evidence type="ECO:0000259" key="4">
    <source>
        <dbReference type="PROSITE" id="PS50857"/>
    </source>
</evidence>
<protein>
    <submittedName>
        <fullName evidence="5">Cytochrome c oxidase subunit II</fullName>
    </submittedName>
</protein>
<sequence length="135" mass="14971">MKNLILGVVFIVMGFWGWSYFNSQVANPSANSKTTILTTESESDKVKEFTMIAKQWSFDPALIKVKQGDKVRLKITSVDVSHGIAIPDFDVKADLKPNVETTVDFTADKKGEFTFFCSVLCGQGHTEMSGKLIVE</sequence>
<evidence type="ECO:0000256" key="1">
    <source>
        <dbReference type="ARBA" id="ARBA00004196"/>
    </source>
</evidence>
<dbReference type="STRING" id="1618478.UR68_C0028G0025"/>
<dbReference type="AlphaFoldDB" id="A0A0G0BQP2"/>
<comment type="caution">
    <text evidence="5">The sequence shown here is derived from an EMBL/GenBank/DDBJ whole genome shotgun (WGS) entry which is preliminary data.</text>
</comment>
<evidence type="ECO:0000313" key="5">
    <source>
        <dbReference type="EMBL" id="KKP71708.1"/>
    </source>
</evidence>
<dbReference type="EMBL" id="LBQC01000028">
    <property type="protein sequence ID" value="KKP71708.1"/>
    <property type="molecule type" value="Genomic_DNA"/>
</dbReference>
<comment type="subcellular location">
    <subcellularLocation>
        <location evidence="1">Cell envelope</location>
    </subcellularLocation>
</comment>
<dbReference type="GO" id="GO:0016020">
    <property type="term" value="C:membrane"/>
    <property type="evidence" value="ECO:0007669"/>
    <property type="project" value="InterPro"/>
</dbReference>
<dbReference type="InterPro" id="IPR028096">
    <property type="entry name" value="EfeO_Cupredoxin"/>
</dbReference>
<evidence type="ECO:0000256" key="3">
    <source>
        <dbReference type="ARBA" id="ARBA00023008"/>
    </source>
</evidence>
<dbReference type="PROSITE" id="PS00078">
    <property type="entry name" value="COX2"/>
    <property type="match status" value="1"/>
</dbReference>
<accession>A0A0G0BQP2</accession>
<reference evidence="5 6" key="1">
    <citation type="journal article" date="2015" name="Nature">
        <title>rRNA introns, odd ribosomes, and small enigmatic genomes across a large radiation of phyla.</title>
        <authorList>
            <person name="Brown C.T."/>
            <person name="Hug L.A."/>
            <person name="Thomas B.C."/>
            <person name="Sharon I."/>
            <person name="Castelle C.J."/>
            <person name="Singh A."/>
            <person name="Wilkins M.J."/>
            <person name="Williams K.H."/>
            <person name="Banfield J.F."/>
        </authorList>
    </citation>
    <scope>NUCLEOTIDE SEQUENCE [LARGE SCALE GENOMIC DNA]</scope>
</reference>
<dbReference type="Gene3D" id="2.60.40.420">
    <property type="entry name" value="Cupredoxins - blue copper proteins"/>
    <property type="match status" value="1"/>
</dbReference>
<evidence type="ECO:0000313" key="6">
    <source>
        <dbReference type="Proteomes" id="UP000034457"/>
    </source>
</evidence>
<dbReference type="CDD" id="cd13842">
    <property type="entry name" value="CuRO_HCO_II_like"/>
    <property type="match status" value="1"/>
</dbReference>
<proteinExistence type="predicted"/>
<dbReference type="InterPro" id="IPR001505">
    <property type="entry name" value="Copper_CuA"/>
</dbReference>
<organism evidence="5 6">
    <name type="scientific">Candidatus Roizmanbacteria bacterium GW2011_GWA2_35_19</name>
    <dbReference type="NCBI Taxonomy" id="1618478"/>
    <lineage>
        <taxon>Bacteria</taxon>
        <taxon>Candidatus Roizmaniibacteriota</taxon>
    </lineage>
</organism>
<dbReference type="Pfam" id="PF13473">
    <property type="entry name" value="Cupredoxin_1"/>
    <property type="match status" value="1"/>
</dbReference>